<keyword evidence="2" id="KW-1185">Reference proteome</keyword>
<organism evidence="1 2">
    <name type="scientific">Melastoma candidum</name>
    <dbReference type="NCBI Taxonomy" id="119954"/>
    <lineage>
        <taxon>Eukaryota</taxon>
        <taxon>Viridiplantae</taxon>
        <taxon>Streptophyta</taxon>
        <taxon>Embryophyta</taxon>
        <taxon>Tracheophyta</taxon>
        <taxon>Spermatophyta</taxon>
        <taxon>Magnoliopsida</taxon>
        <taxon>eudicotyledons</taxon>
        <taxon>Gunneridae</taxon>
        <taxon>Pentapetalae</taxon>
        <taxon>rosids</taxon>
        <taxon>malvids</taxon>
        <taxon>Myrtales</taxon>
        <taxon>Melastomataceae</taxon>
        <taxon>Melastomatoideae</taxon>
        <taxon>Melastomateae</taxon>
        <taxon>Melastoma</taxon>
    </lineage>
</organism>
<accession>A0ACB9L462</accession>
<gene>
    <name evidence="1" type="ORF">MLD38_040056</name>
</gene>
<comment type="caution">
    <text evidence="1">The sequence shown here is derived from an EMBL/GenBank/DDBJ whole genome shotgun (WGS) entry which is preliminary data.</text>
</comment>
<evidence type="ECO:0000313" key="2">
    <source>
        <dbReference type="Proteomes" id="UP001057402"/>
    </source>
</evidence>
<dbReference type="Proteomes" id="UP001057402">
    <property type="component" value="Chromosome 12"/>
</dbReference>
<dbReference type="EMBL" id="CM042891">
    <property type="protein sequence ID" value="KAI4304564.1"/>
    <property type="molecule type" value="Genomic_DNA"/>
</dbReference>
<protein>
    <submittedName>
        <fullName evidence="1">Uncharacterized protein</fullName>
    </submittedName>
</protein>
<reference evidence="2" key="1">
    <citation type="journal article" date="2023" name="Front. Plant Sci.">
        <title>Chromosomal-level genome assembly of Melastoma candidum provides insights into trichome evolution.</title>
        <authorList>
            <person name="Zhong Y."/>
            <person name="Wu W."/>
            <person name="Sun C."/>
            <person name="Zou P."/>
            <person name="Liu Y."/>
            <person name="Dai S."/>
            <person name="Zhou R."/>
        </authorList>
    </citation>
    <scope>NUCLEOTIDE SEQUENCE [LARGE SCALE GENOMIC DNA]</scope>
</reference>
<name>A0ACB9L462_9MYRT</name>
<evidence type="ECO:0000313" key="1">
    <source>
        <dbReference type="EMBL" id="KAI4304564.1"/>
    </source>
</evidence>
<sequence>MKEEEETMKGEVEEEEEEELEGEEADCSSLARVFPCLFCKRKFYSSQALGGHQNAHKKERSAARRARRLLSSLSASNFIFPRAYFHPQPTPTMSMMFSLPHYHHPPTSLFGFVPPALYVSPYSQYSAAQCYTYAGHHCFVPGVAPWITNGDPFTFGGDDFASPLGGKHEVPQTVPSCGNTITGAGYEEGENIEDARTQRAAIDLSLHL</sequence>
<proteinExistence type="predicted"/>